<evidence type="ECO:0000256" key="2">
    <source>
        <dbReference type="ARBA" id="ARBA00022676"/>
    </source>
</evidence>
<keyword evidence="4 10" id="KW-0812">Transmembrane</keyword>
<accession>A0A0U4F1B5</accession>
<evidence type="ECO:0000256" key="10">
    <source>
        <dbReference type="SAM" id="Phobius"/>
    </source>
</evidence>
<keyword evidence="3 11" id="KW-0808">Transferase</keyword>
<dbReference type="FunFam" id="3.90.550.50:FF:000001">
    <property type="entry name" value="Hexosyltransferase"/>
    <property type="match status" value="1"/>
</dbReference>
<feature type="transmembrane region" description="Helical" evidence="10">
    <location>
        <begin position="12"/>
        <end position="31"/>
    </location>
</feature>
<evidence type="ECO:0000256" key="4">
    <source>
        <dbReference type="ARBA" id="ARBA00022692"/>
    </source>
</evidence>
<comment type="subcellular location">
    <subcellularLocation>
        <location evidence="1">Golgi apparatus membrane</location>
        <topology evidence="1">Single-pass type II membrane protein</topology>
    </subcellularLocation>
</comment>
<evidence type="ECO:0000256" key="7">
    <source>
        <dbReference type="ARBA" id="ARBA00023034"/>
    </source>
</evidence>
<name>A0A0U4F1B5_9BETA</name>
<dbReference type="InterPro" id="IPR002659">
    <property type="entry name" value="Glyco_trans_31"/>
</dbReference>
<dbReference type="GO" id="GO:0016020">
    <property type="term" value="C:membrane"/>
    <property type="evidence" value="ECO:0007669"/>
    <property type="project" value="InterPro"/>
</dbReference>
<dbReference type="Gene3D" id="3.90.550.50">
    <property type="match status" value="1"/>
</dbReference>
<keyword evidence="6 10" id="KW-1133">Transmembrane helix</keyword>
<dbReference type="GO" id="GO:0006493">
    <property type="term" value="P:protein O-linked glycosylation"/>
    <property type="evidence" value="ECO:0007669"/>
    <property type="project" value="TreeGrafter"/>
</dbReference>
<dbReference type="EC" id="2.4.1.255" evidence="11"/>
<proteinExistence type="predicted"/>
<evidence type="ECO:0000256" key="1">
    <source>
        <dbReference type="ARBA" id="ARBA00004323"/>
    </source>
</evidence>
<dbReference type="PANTHER" id="PTHR11214">
    <property type="entry name" value="BETA-1,3-N-ACETYLGLUCOSAMINYLTRANSFERASE"/>
    <property type="match status" value="1"/>
</dbReference>
<evidence type="ECO:0000256" key="3">
    <source>
        <dbReference type="ARBA" id="ARBA00022679"/>
    </source>
</evidence>
<keyword evidence="7" id="KW-0333">Golgi apparatus</keyword>
<dbReference type="GO" id="GO:0030311">
    <property type="term" value="P:poly-N-acetyllactosamine biosynthetic process"/>
    <property type="evidence" value="ECO:0007669"/>
    <property type="project" value="TreeGrafter"/>
</dbReference>
<keyword evidence="9" id="KW-0325">Glycoprotein</keyword>
<keyword evidence="8 10" id="KW-0472">Membrane</keyword>
<dbReference type="GO" id="GO:0097363">
    <property type="term" value="F:protein O-acetylglucosaminyltransferase activity"/>
    <property type="evidence" value="ECO:0007669"/>
    <property type="project" value="UniProtKB-EC"/>
</dbReference>
<organism evidence="11">
    <name type="scientific">Elephant endotheliotropic herpesvirus 4A</name>
    <dbReference type="NCBI Taxonomy" id="1756184"/>
    <lineage>
        <taxon>Viruses</taxon>
        <taxon>Duplodnaviria</taxon>
        <taxon>Heunggongvirae</taxon>
        <taxon>Peploviricota</taxon>
        <taxon>Herviviricetes</taxon>
        <taxon>Herpesvirales</taxon>
        <taxon>Orthoherpesviridae</taxon>
        <taxon>Betaherpesvirinae</taxon>
        <taxon>Proboscivirus</taxon>
        <taxon>Elephant endotheliotropic herpesvirus 4</taxon>
    </lineage>
</organism>
<keyword evidence="2 11" id="KW-0328">Glycosyltransferase</keyword>
<gene>
    <name evidence="11" type="primary">E9A</name>
</gene>
<dbReference type="Pfam" id="PF01762">
    <property type="entry name" value="Galactosyl_T"/>
    <property type="match status" value="1"/>
</dbReference>
<dbReference type="EMBL" id="KU147235">
    <property type="protein sequence ID" value="ALX35652.1"/>
    <property type="molecule type" value="Genomic_DNA"/>
</dbReference>
<evidence type="ECO:0000313" key="11">
    <source>
        <dbReference type="EMBL" id="ALX35652.1"/>
    </source>
</evidence>
<keyword evidence="5" id="KW-0735">Signal-anchor</keyword>
<protein>
    <submittedName>
        <fullName evidence="11">UDP-GlcNAcbeta GAL beta1,3 N-acetyl glucosaminyl transferase 3 or O-linked acetyl glucosamine transferase</fullName>
        <ecNumber evidence="11">2.4.1.255</ecNumber>
    </submittedName>
</protein>
<evidence type="ECO:0000256" key="5">
    <source>
        <dbReference type="ARBA" id="ARBA00022968"/>
    </source>
</evidence>
<evidence type="ECO:0000256" key="8">
    <source>
        <dbReference type="ARBA" id="ARBA00023136"/>
    </source>
</evidence>
<evidence type="ECO:0000256" key="6">
    <source>
        <dbReference type="ARBA" id="ARBA00022989"/>
    </source>
</evidence>
<sequence length="416" mass="48835">MGRKRCNPRIKLLFICCIVSCFVICLLYTWLSSDKQNSVFWRYRHEAGEFSFYAQNMIEYIQNYIHRNRNERMNKNEAFSYNRLYISENFLLHKKYPPCYANRSALPDVNFVNYQVRVKNFMLYKHCRQFTLLQDVPENKCPVDGVFLLMVIKSAPANYERREAIRRTWGEEIYDAKYGTRRIFIVGTSADSAMEAEKVNWMLDAEARMYGDVLQWDFHDTLFNLTLKQLLFMHWRSHSTRCAHAKFIFNGDDDVYVNVKDVLSYLKNNDSDSHLFTGHLIQGASPIRIPWSKYFIPRVITNLSAYPPYCGGGGLLISKYTMNIIADVAKNLEMFPIDDVFMGMCLEKKGLLPSHHDGIKLLDFSKSSSKMSNFDPCFYTRFLVLHRVVPYEQVLVHNVLHNHTMFCANGRCNRRC</sequence>
<reference evidence="11" key="1">
    <citation type="submission" date="2015-11" db="EMBL/GenBank/DDBJ databases">
        <title>Detection of multiple elephant endotheliotropic herpesviruses.</title>
        <authorList>
            <person name="Long S.Y."/>
            <person name="Heaggans S.Y."/>
            <person name="Hayward G.S."/>
        </authorList>
    </citation>
    <scope>NUCLEOTIDE SEQUENCE</scope>
    <source>
        <strain evidence="11">North American NAP22</strain>
    </source>
</reference>
<evidence type="ECO:0000256" key="9">
    <source>
        <dbReference type="ARBA" id="ARBA00023180"/>
    </source>
</evidence>
<dbReference type="PANTHER" id="PTHR11214:SF23">
    <property type="entry name" value="N-ACETYLLACTOSAMINIDE BETA-1,3-N-ACETYLGLUCOSAMINYLTRANSFERASE 3"/>
    <property type="match status" value="1"/>
</dbReference>